<accession>A0ACC3ACF5</accession>
<reference evidence="1" key="1">
    <citation type="submission" date="2022-10" db="EMBL/GenBank/DDBJ databases">
        <title>Culturing micro-colonial fungi from biological soil crusts in the Mojave desert and describing Neophaeococcomyces mojavensis, and introducing the new genera and species Taxawa tesnikishii.</title>
        <authorList>
            <person name="Kurbessoian T."/>
            <person name="Stajich J.E."/>
        </authorList>
    </citation>
    <scope>NUCLEOTIDE SEQUENCE</scope>
    <source>
        <strain evidence="1">JES_112</strain>
    </source>
</reference>
<dbReference type="EMBL" id="JAPDRQ010000038">
    <property type="protein sequence ID" value="KAJ9659595.1"/>
    <property type="molecule type" value="Genomic_DNA"/>
</dbReference>
<dbReference type="Proteomes" id="UP001172386">
    <property type="component" value="Unassembled WGS sequence"/>
</dbReference>
<organism evidence="1 2">
    <name type="scientific">Neophaeococcomyces mojaviensis</name>
    <dbReference type="NCBI Taxonomy" id="3383035"/>
    <lineage>
        <taxon>Eukaryota</taxon>
        <taxon>Fungi</taxon>
        <taxon>Dikarya</taxon>
        <taxon>Ascomycota</taxon>
        <taxon>Pezizomycotina</taxon>
        <taxon>Eurotiomycetes</taxon>
        <taxon>Chaetothyriomycetidae</taxon>
        <taxon>Chaetothyriales</taxon>
        <taxon>Chaetothyriales incertae sedis</taxon>
        <taxon>Neophaeococcomyces</taxon>
    </lineage>
</organism>
<name>A0ACC3ACF5_9EURO</name>
<proteinExistence type="predicted"/>
<sequence>MEDNHIYQYSFVNALMAGVSDSGISVEKLLSKGNQGIGTFTRMRGELLMIDGKIYQLLGEGKTREPDEIDQIPYAVGTKFVPQKTSNVRLESKESVGQLLKQFEFYSENAFMNYRFDGRFESIKCRTVKGQEYEGQPLAEVGKNQQVQTYHDIEGTIVGFQSPEIWQGFFVAGNHMHFVSKDRKDGGHVLELSDGEGKLGVAKAVNIHMELPTSRAFNDAKLSIDDIGIKAVEG</sequence>
<gene>
    <name evidence="1" type="ORF">H2198_003008</name>
</gene>
<protein>
    <submittedName>
        <fullName evidence="1">Uncharacterized protein</fullName>
    </submittedName>
</protein>
<keyword evidence="2" id="KW-1185">Reference proteome</keyword>
<comment type="caution">
    <text evidence="1">The sequence shown here is derived from an EMBL/GenBank/DDBJ whole genome shotgun (WGS) entry which is preliminary data.</text>
</comment>
<evidence type="ECO:0000313" key="1">
    <source>
        <dbReference type="EMBL" id="KAJ9659595.1"/>
    </source>
</evidence>
<evidence type="ECO:0000313" key="2">
    <source>
        <dbReference type="Proteomes" id="UP001172386"/>
    </source>
</evidence>